<dbReference type="Gene3D" id="3.40.50.1000">
    <property type="entry name" value="HAD superfamily/HAD-like"/>
    <property type="match status" value="1"/>
</dbReference>
<dbReference type="PANTHER" id="PTHR46649:SF4">
    <property type="entry name" value="HALOACID DEHALOGENASE-LIKE HYDROLASE (HAD) SUPERFAMILY PROTEIN"/>
    <property type="match status" value="1"/>
</dbReference>
<dbReference type="STRING" id="405436.SAMN05444365_102148"/>
<evidence type="ECO:0000313" key="1">
    <source>
        <dbReference type="EMBL" id="SDY40128.1"/>
    </source>
</evidence>
<dbReference type="InterPro" id="IPR036412">
    <property type="entry name" value="HAD-like_sf"/>
</dbReference>
<dbReference type="NCBIfam" id="TIGR01549">
    <property type="entry name" value="HAD-SF-IA-v1"/>
    <property type="match status" value="1"/>
</dbReference>
<dbReference type="InterPro" id="IPR044924">
    <property type="entry name" value="HAD-SF_hydro_IA_REG-2-like_cap"/>
</dbReference>
<name>A0A1H3JL49_9ACTN</name>
<protein>
    <submittedName>
        <fullName evidence="1">Haloacid dehalogenase superfamily, subfamily IA, variant 3 with third motif having DD or ED/haloacid dehalogenase superfamily, subfamily IA, variant 1 with third motif having Dx(3-4)D or Dx(3-4)E</fullName>
    </submittedName>
</protein>
<reference evidence="2" key="1">
    <citation type="submission" date="2016-10" db="EMBL/GenBank/DDBJ databases">
        <authorList>
            <person name="Varghese N."/>
            <person name="Submissions S."/>
        </authorList>
    </citation>
    <scope>NUCLEOTIDE SEQUENCE [LARGE SCALE GENOMIC DNA]</scope>
    <source>
        <strain evidence="2">DSM 45245</strain>
    </source>
</reference>
<dbReference type="SUPFAM" id="SSF56784">
    <property type="entry name" value="HAD-like"/>
    <property type="match status" value="1"/>
</dbReference>
<evidence type="ECO:0000313" key="2">
    <source>
        <dbReference type="Proteomes" id="UP000242415"/>
    </source>
</evidence>
<dbReference type="Gene3D" id="1.10.150.720">
    <property type="entry name" value="Haloacid dehalogenase-like hydrolase"/>
    <property type="match status" value="1"/>
</dbReference>
<dbReference type="InterPro" id="IPR006439">
    <property type="entry name" value="HAD-SF_hydro_IA"/>
</dbReference>
<dbReference type="InterPro" id="IPR023214">
    <property type="entry name" value="HAD_sf"/>
</dbReference>
<gene>
    <name evidence="1" type="ORF">SAMN05444365_102148</name>
</gene>
<dbReference type="Proteomes" id="UP000242415">
    <property type="component" value="Unassembled WGS sequence"/>
</dbReference>
<dbReference type="PANTHER" id="PTHR46649">
    <property type="match status" value="1"/>
</dbReference>
<sequence length="222" mass="23787">MTQFDAVLFDAGDTLIRLTGSGETLLHRAAAALGVDRLDPDEVARVWRRVLERAGTAEELAKGRDLSPERHREVWTALYDTAGCEKLAPGLSGHLYALTVRAESWEAFPDSVDTLRSLHERGVRIGVVSDTGFDLRPALELRGLSPFVDTVVMSYECGVCKPAATPFLIACERLGVAPERALMVGDNPLTDSGAVAAGLYAFLLPPAAAAGPRGLRHVLALV</sequence>
<dbReference type="EMBL" id="FNPH01000002">
    <property type="protein sequence ID" value="SDY40128.1"/>
    <property type="molecule type" value="Genomic_DNA"/>
</dbReference>
<dbReference type="Pfam" id="PF00702">
    <property type="entry name" value="Hydrolase"/>
    <property type="match status" value="1"/>
</dbReference>
<dbReference type="SFLD" id="SFLDG01129">
    <property type="entry name" value="C1.5:_HAD__Beta-PGM__Phosphata"/>
    <property type="match status" value="1"/>
</dbReference>
<organism evidence="1 2">
    <name type="scientific">Micromonospora pattaloongensis</name>
    <dbReference type="NCBI Taxonomy" id="405436"/>
    <lineage>
        <taxon>Bacteria</taxon>
        <taxon>Bacillati</taxon>
        <taxon>Actinomycetota</taxon>
        <taxon>Actinomycetes</taxon>
        <taxon>Micromonosporales</taxon>
        <taxon>Micromonosporaceae</taxon>
        <taxon>Micromonospora</taxon>
    </lineage>
</organism>
<dbReference type="SFLD" id="SFLDS00003">
    <property type="entry name" value="Haloacid_Dehalogenase"/>
    <property type="match status" value="1"/>
</dbReference>
<keyword evidence="2" id="KW-1185">Reference proteome</keyword>
<dbReference type="AlphaFoldDB" id="A0A1H3JL49"/>
<dbReference type="RefSeq" id="WP_175543529.1">
    <property type="nucleotide sequence ID" value="NZ_FNPH01000002.1"/>
</dbReference>
<proteinExistence type="predicted"/>
<accession>A0A1H3JL49</accession>